<organism evidence="1 2">
    <name type="scientific">Kangiella koreensis (strain DSM 16069 / JCM 12317 / KCTC 12182 / SW-125)</name>
    <dbReference type="NCBI Taxonomy" id="523791"/>
    <lineage>
        <taxon>Bacteria</taxon>
        <taxon>Pseudomonadati</taxon>
        <taxon>Pseudomonadota</taxon>
        <taxon>Gammaproteobacteria</taxon>
        <taxon>Kangiellales</taxon>
        <taxon>Kangiellaceae</taxon>
        <taxon>Kangiella</taxon>
    </lineage>
</organism>
<dbReference type="RefSeq" id="WP_015781115.1">
    <property type="nucleotide sequence ID" value="NC_013166.1"/>
</dbReference>
<evidence type="ECO:0000313" key="2">
    <source>
        <dbReference type="Proteomes" id="UP000001231"/>
    </source>
</evidence>
<dbReference type="HOGENOM" id="CLU_2633362_0_0_6"/>
<dbReference type="STRING" id="523791.Kkor_2100"/>
<dbReference type="InParanoid" id="C7R754"/>
<keyword evidence="2" id="KW-1185">Reference proteome</keyword>
<protein>
    <submittedName>
        <fullName evidence="1">Uncharacterized protein</fullName>
    </submittedName>
</protein>
<dbReference type="OrthoDB" id="9768004at2"/>
<reference evidence="1 2" key="1">
    <citation type="journal article" date="2009" name="Stand. Genomic Sci.">
        <title>Complete genome sequence of Kangiella koreensis type strain (SW-125).</title>
        <authorList>
            <person name="Han C."/>
            <person name="Sikorski J."/>
            <person name="Lapidus A."/>
            <person name="Nolan M."/>
            <person name="Glavina Del Rio T."/>
            <person name="Tice H."/>
            <person name="Cheng J.F."/>
            <person name="Lucas S."/>
            <person name="Chen F."/>
            <person name="Copeland A."/>
            <person name="Ivanova N."/>
            <person name="Mavromatis K."/>
            <person name="Ovchinnikova G."/>
            <person name="Pati A."/>
            <person name="Bruce D."/>
            <person name="Goodwin L."/>
            <person name="Pitluck S."/>
            <person name="Chen A."/>
            <person name="Palaniappan K."/>
            <person name="Land M."/>
            <person name="Hauser L."/>
            <person name="Chang Y.J."/>
            <person name="Jeffries C.D."/>
            <person name="Chain P."/>
            <person name="Saunders E."/>
            <person name="Brettin T."/>
            <person name="Goker M."/>
            <person name="Tindall B.J."/>
            <person name="Bristow J."/>
            <person name="Eisen J.A."/>
            <person name="Markowitz V."/>
            <person name="Hugenholtz P."/>
            <person name="Kyrpides N.C."/>
            <person name="Klenk H.P."/>
            <person name="Detter J.C."/>
        </authorList>
    </citation>
    <scope>NUCLEOTIDE SEQUENCE [LARGE SCALE GENOMIC DNA]</scope>
    <source>
        <strain evidence="2">DSM 16069 / KCTC 12182 / SW-125</strain>
    </source>
</reference>
<name>C7R754_KANKD</name>
<dbReference type="KEGG" id="kko:Kkor_2100"/>
<dbReference type="Proteomes" id="UP000001231">
    <property type="component" value="Chromosome"/>
</dbReference>
<evidence type="ECO:0000313" key="1">
    <source>
        <dbReference type="EMBL" id="ACV27510.1"/>
    </source>
</evidence>
<proteinExistence type="predicted"/>
<gene>
    <name evidence="1" type="ordered locus">Kkor_2100</name>
</gene>
<dbReference type="EMBL" id="CP001707">
    <property type="protein sequence ID" value="ACV27510.1"/>
    <property type="molecule type" value="Genomic_DNA"/>
</dbReference>
<sequence>MAKGSSFQNGEFFKLWQGRKLARTASFERGIDDSVSQRHKVHLEAGHQPLELIILRQDFDRWGLSWLELTPFTKLMH</sequence>
<accession>C7R754</accession>
<dbReference type="AlphaFoldDB" id="C7R754"/>